<reference evidence="3" key="1">
    <citation type="submission" date="2016-08" db="EMBL/GenBank/DDBJ databases">
        <authorList>
            <person name="Merda D."/>
            <person name="Briand M."/>
            <person name="Taghouti G."/>
            <person name="Carrere S."/>
            <person name="Gouzy J."/>
            <person name="Portier P."/>
            <person name="Jacques M.-A."/>
            <person name="Fischer-Le Saux M."/>
        </authorList>
    </citation>
    <scope>NUCLEOTIDE SEQUENCE [LARGE SCALE GENOMIC DNA]</scope>
    <source>
        <strain evidence="3">CFBP4643</strain>
    </source>
</reference>
<dbReference type="OrthoDB" id="6007927at2"/>
<accession>A0A2S7D652</accession>
<feature type="signal peptide" evidence="1">
    <location>
        <begin position="1"/>
        <end position="18"/>
    </location>
</feature>
<dbReference type="Proteomes" id="UP000238191">
    <property type="component" value="Unassembled WGS sequence"/>
</dbReference>
<proteinExistence type="predicted"/>
<evidence type="ECO:0000313" key="3">
    <source>
        <dbReference type="Proteomes" id="UP000238191"/>
    </source>
</evidence>
<protein>
    <recommendedName>
        <fullName evidence="4">DUF4136 domain-containing protein</fullName>
    </recommendedName>
</protein>
<comment type="caution">
    <text evidence="2">The sequence shown here is derived from an EMBL/GenBank/DDBJ whole genome shotgun (WGS) entry which is preliminary data.</text>
</comment>
<feature type="chain" id="PRO_5015466813" description="DUF4136 domain-containing protein" evidence="1">
    <location>
        <begin position="19"/>
        <end position="208"/>
    </location>
</feature>
<evidence type="ECO:0000256" key="1">
    <source>
        <dbReference type="SAM" id="SignalP"/>
    </source>
</evidence>
<keyword evidence="1" id="KW-0732">Signal</keyword>
<evidence type="ECO:0008006" key="4">
    <source>
        <dbReference type="Google" id="ProtNLM"/>
    </source>
</evidence>
<dbReference type="RefSeq" id="WP_104611539.1">
    <property type="nucleotide sequence ID" value="NZ_MDEI01000004.1"/>
</dbReference>
<dbReference type="EMBL" id="MDEI01000004">
    <property type="protein sequence ID" value="PPU69239.1"/>
    <property type="molecule type" value="Genomic_DNA"/>
</dbReference>
<organism evidence="2 3">
    <name type="scientific">Xanthomonas pisi</name>
    <dbReference type="NCBI Taxonomy" id="56457"/>
    <lineage>
        <taxon>Bacteria</taxon>
        <taxon>Pseudomonadati</taxon>
        <taxon>Pseudomonadota</taxon>
        <taxon>Gammaproteobacteria</taxon>
        <taxon>Lysobacterales</taxon>
        <taxon>Lysobacteraceae</taxon>
        <taxon>Xanthomonas</taxon>
    </lineage>
</organism>
<sequence length="208" mass="20979">MKPMIIVCVVTLSIAAIAATGSARAGQYMDARTLRAAATGASFQSGPDMFRMLPGTVVTEHLPPDDATSMPRSATPAGIARAAATSSASGKIAARIGPYAVVLDPPMGAARSLGTNAERPIAAAVNERNGRVVLVNPQVKLAGTTPATATSLAGSTGGTIAYTSTVDGSAVITYASVEKAQRALPSLQRSAGVVQASLVVMQAVMQPM</sequence>
<name>A0A2S7D652_9XANT</name>
<gene>
    <name evidence="2" type="ORF">XpiCFBP4643_06870</name>
</gene>
<keyword evidence="3" id="KW-1185">Reference proteome</keyword>
<evidence type="ECO:0000313" key="2">
    <source>
        <dbReference type="EMBL" id="PPU69239.1"/>
    </source>
</evidence>
<dbReference type="AlphaFoldDB" id="A0A2S7D652"/>